<dbReference type="Pfam" id="PF07992">
    <property type="entry name" value="Pyr_redox_2"/>
    <property type="match status" value="1"/>
</dbReference>
<dbReference type="PRINTS" id="PR00411">
    <property type="entry name" value="PNDRDTASEI"/>
</dbReference>
<dbReference type="InterPro" id="IPR042204">
    <property type="entry name" value="2Fe-2S-bd_N"/>
</dbReference>
<evidence type="ECO:0000256" key="2">
    <source>
        <dbReference type="ARBA" id="ARBA00023002"/>
    </source>
</evidence>
<dbReference type="InterPro" id="IPR036188">
    <property type="entry name" value="FAD/NAD-bd_sf"/>
</dbReference>
<keyword evidence="2" id="KW-0560">Oxidoreductase</keyword>
<comment type="similarity">
    <text evidence="1">Belongs to the GcvT family.</text>
</comment>
<evidence type="ECO:0000256" key="1">
    <source>
        <dbReference type="ARBA" id="ARBA00008609"/>
    </source>
</evidence>
<dbReference type="Gene3D" id="3.30.1360.120">
    <property type="entry name" value="Probable tRNA modification gtpase trme, domain 1"/>
    <property type="match status" value="1"/>
</dbReference>
<evidence type="ECO:0000259" key="3">
    <source>
        <dbReference type="PROSITE" id="PS50175"/>
    </source>
</evidence>
<dbReference type="Gene3D" id="3.10.20.440">
    <property type="entry name" value="2Fe-2S iron-sulphur cluster binding domain, sarcosine oxidase, alpha subunit, N-terminal domain"/>
    <property type="match status" value="1"/>
</dbReference>
<dbReference type="InterPro" id="IPR029043">
    <property type="entry name" value="GcvT/YgfZ_C"/>
</dbReference>
<protein>
    <submittedName>
        <fullName evidence="4">Sarcosine oxidase subunit alpha family protein</fullName>
    </submittedName>
</protein>
<dbReference type="Gene3D" id="3.50.50.60">
    <property type="entry name" value="FAD/NAD(P)-binding domain"/>
    <property type="match status" value="1"/>
</dbReference>
<dbReference type="Pfam" id="PF17806">
    <property type="entry name" value="SO_alpha_A3"/>
    <property type="match status" value="1"/>
</dbReference>
<dbReference type="Pfam" id="PF08669">
    <property type="entry name" value="GCV_T_C"/>
    <property type="match status" value="1"/>
</dbReference>
<dbReference type="InterPro" id="IPR023753">
    <property type="entry name" value="FAD/NAD-binding_dom"/>
</dbReference>
<dbReference type="PROSITE" id="PS50175">
    <property type="entry name" value="ASP_PROT_RETROV"/>
    <property type="match status" value="1"/>
</dbReference>
<gene>
    <name evidence="4" type="ORF">HB662_11800</name>
</gene>
<dbReference type="PIRSF" id="PIRSF037980">
    <property type="entry name" value="SoxA"/>
    <property type="match status" value="1"/>
</dbReference>
<organism evidence="4 5">
    <name type="scientific">Falsiroseomonas frigidaquae</name>
    <dbReference type="NCBI Taxonomy" id="487318"/>
    <lineage>
        <taxon>Bacteria</taxon>
        <taxon>Pseudomonadati</taxon>
        <taxon>Pseudomonadota</taxon>
        <taxon>Alphaproteobacteria</taxon>
        <taxon>Acetobacterales</taxon>
        <taxon>Roseomonadaceae</taxon>
        <taxon>Falsiroseomonas</taxon>
    </lineage>
</organism>
<dbReference type="InterPro" id="IPR027266">
    <property type="entry name" value="TrmE/GcvT-like"/>
</dbReference>
<dbReference type="SUPFAM" id="SSF103025">
    <property type="entry name" value="Folate-binding domain"/>
    <property type="match status" value="1"/>
</dbReference>
<dbReference type="SUPFAM" id="SSF101790">
    <property type="entry name" value="Aminomethyltransferase beta-barrel domain"/>
    <property type="match status" value="1"/>
</dbReference>
<dbReference type="NCBIfam" id="TIGR01372">
    <property type="entry name" value="soxA"/>
    <property type="match status" value="1"/>
</dbReference>
<dbReference type="Gene3D" id="1.10.10.1100">
    <property type="entry name" value="BFD-like [2Fe-2S]-binding domain"/>
    <property type="match status" value="1"/>
</dbReference>
<dbReference type="InterPro" id="IPR041854">
    <property type="entry name" value="BFD-like_2Fe2S-bd_dom_sf"/>
</dbReference>
<dbReference type="InterPro" id="IPR028896">
    <property type="entry name" value="GcvT/YgfZ/DmdA"/>
</dbReference>
<dbReference type="Pfam" id="PF01571">
    <property type="entry name" value="GCV_T"/>
    <property type="match status" value="1"/>
</dbReference>
<dbReference type="InterPro" id="IPR001995">
    <property type="entry name" value="Peptidase_A2_cat"/>
</dbReference>
<accession>A0ABX1EZD2</accession>
<feature type="domain" description="Peptidase A2" evidence="3">
    <location>
        <begin position="336"/>
        <end position="373"/>
    </location>
</feature>
<evidence type="ECO:0000313" key="4">
    <source>
        <dbReference type="EMBL" id="NKE45462.1"/>
    </source>
</evidence>
<dbReference type="PRINTS" id="PR00368">
    <property type="entry name" value="FADPNR"/>
</dbReference>
<comment type="caution">
    <text evidence="4">The sequence shown here is derived from an EMBL/GenBank/DDBJ whole genome shotgun (WGS) entry which is preliminary data.</text>
</comment>
<dbReference type="PANTHER" id="PTHR43757">
    <property type="entry name" value="AMINOMETHYLTRANSFERASE"/>
    <property type="match status" value="1"/>
</dbReference>
<dbReference type="Proteomes" id="UP000765160">
    <property type="component" value="Unassembled WGS sequence"/>
</dbReference>
<keyword evidence="5" id="KW-1185">Reference proteome</keyword>
<dbReference type="SUPFAM" id="SSF51905">
    <property type="entry name" value="FAD/NAD(P)-binding domain"/>
    <property type="match status" value="1"/>
</dbReference>
<dbReference type="RefSeq" id="WP_168049900.1">
    <property type="nucleotide sequence ID" value="NZ_JAATJR010000003.1"/>
</dbReference>
<name>A0ABX1EZD2_9PROT</name>
<dbReference type="Pfam" id="PF13510">
    <property type="entry name" value="Fer2_4"/>
    <property type="match status" value="1"/>
</dbReference>
<evidence type="ECO:0000313" key="5">
    <source>
        <dbReference type="Proteomes" id="UP000765160"/>
    </source>
</evidence>
<dbReference type="EMBL" id="JAAVTX010000003">
    <property type="protein sequence ID" value="NKE45462.1"/>
    <property type="molecule type" value="Genomic_DNA"/>
</dbReference>
<reference evidence="4 5" key="1">
    <citation type="submission" date="2020-03" db="EMBL/GenBank/DDBJ databases">
        <title>Roseomonas selenitidurans sp. nov. isolated from soil.</title>
        <authorList>
            <person name="Liu H."/>
        </authorList>
    </citation>
    <scope>NUCLEOTIDE SEQUENCE [LARGE SCALE GENOMIC DNA]</scope>
    <source>
        <strain evidence="4 5">JCM 15073</strain>
    </source>
</reference>
<sequence>MTRLATCGLIDRAQTLRFTFDGRAYQGHAGDTLASALLANGVRLVGRSFKYHRPRGIWGLGSEEPNVLVELRDGARQEPNTRATTAELFEGLSARSQNRWPSLRFDVMALNGLLGPLLSAGFYYKTFMWPAAFWEKVYEPLIRRAAGLGRAATAPDPDRYERMHAHCDVLVVGAGPTGLAAALAAARTGARVILADEDFALGGRLLAERQEIDGAPATGWVARVLAELQNLPDVTLLPRTTIFGAFDHGTYGAVQRVADHLAEPAPGQPRQRAWTIVAKRVVLAAGAVERPIAFPGNDRPGVMSAAAARGYLHRYAVLPGRRAVVFTAGDDGWRTALALRDAGAEVTVVDPRDRPACPGLRVVAGARVVGTGGRLCLISVRLDTGEAIAADLLAVSGGWNPTLHLASHQGGRPHWDEALAAFLPGTPPPGMAVAGAAAGRFTLAACLADGAAAGLQAARDAGHEGQPLALPRADDEPAGLRALYHVPGRKAFVDFQHDVTADDIALAAREGFRSVEHAKRYTTLGMATDQGRTANVVGLAILAEATGRGIAETGTTIFRPPYTPVAIGALAGAQTGPDFRPTRLTPLHAWSARHGASFVTTGAWLRPEWYARPGEAGWRDSVDREVLHVRRAAGFCDVSTLGKIEVVGPGAAALLDFVYANDISTLKPGRIRYGLMLREDGFVLDDGTCARLSENRFFVTTTTANAARVMQHLEYAHQVLRPELDVSILSVTDAWAQIALAGPRARDVLAQVTAQDVSNAALPHMACTEAVFAGGLRGRLYRLSFSGELAFELGVPPDDAEALADRLRAAGAEPYGTEALGVLRIEKGHAGGGEINGQTTAGNLGLGRMLSRRKEFIGRVMAQRPALVDPARPVLVGLRGDGLRTGAHLLEPGAAANTANDLGHVTASCWSPHLQAQIGLALLSGGQARIGTRIRVYDALRGQDGEAEVVAPVFIDPEGTRTRA</sequence>
<dbReference type="PANTHER" id="PTHR43757:SF2">
    <property type="entry name" value="AMINOMETHYLTRANSFERASE, MITOCHONDRIAL"/>
    <property type="match status" value="1"/>
</dbReference>
<proteinExistence type="inferred from homology"/>
<dbReference type="InterPro" id="IPR013977">
    <property type="entry name" value="GcvT_C"/>
</dbReference>
<dbReference type="InterPro" id="IPR006277">
    <property type="entry name" value="Sarcosine_oxidase_asu"/>
</dbReference>
<dbReference type="InterPro" id="IPR006222">
    <property type="entry name" value="GCVT_N"/>
</dbReference>
<dbReference type="InterPro" id="IPR041117">
    <property type="entry name" value="SoxA_A3"/>
</dbReference>